<sequence>MTSFSVYHILSSLTIIVYSRHTSQQHPFIILWLLVILIFLPLLNGSSLLPPKTRTHAISKRTTSSLGDAVVNVQHFTQFIYDGNQVYIYSAKLNDEYEHRPLKWSFYYVPALKPVKSSDTTDWVWVTKTEVRMKLALGNDQIEDAARRAIVRRFDAEVAANYSRFWVVAPLMIDSMTGFVVQVSGDPVEGVAPYRIAHPSALAIIFRFECSHVDTARDIVAKLIDGDYEVEVNFYFASFRHVSSNIVSITGEHLKTVLSKTMADGGNSNAKYIHRDQAKEFIGKYSSNVKKMMYMEKPGVDLSVLTSGLDEQFTALLYQGMNSATETQLSAKLYDQVWHSSDLNPDRLTNELSRLFTLNNTATQKYNNTDIFFNVNSQSAHVSSGTSNLGGGVNVLGIFGASGSSSTRNNEASNRNDDKTTHDIMSASDIQRRIGQHSIEIEWTGEKFEPKSFHVFKLTDVTNKLQVAIISKHMYAEKQNGAISRRVSALNGPTIVAAAHSSTIFAGEIRLFAGASSPPFKWLICNGALLARSDYPKLFHVIGTLYGTGDEGDMHFRLPDLRGRFPLGVDENETYVSQATQLGMAGGKASHQLLKEELPAHSHGKGTFSTGLDGSHSHSIYDPGHDHGGTTYGSGQFTISKRAILTEWKDVSEDNILGQGSHTHGIRSDATGITINSNGLHTHHIYGESAATGSGQAFPTISPYQTVHYIIYTA</sequence>
<evidence type="ECO:0000256" key="1">
    <source>
        <dbReference type="SAM" id="MobiDB-lite"/>
    </source>
</evidence>
<dbReference type="InterPro" id="IPR037053">
    <property type="entry name" value="Phage_tail_collar_dom_sf"/>
</dbReference>
<keyword evidence="2" id="KW-0472">Membrane</keyword>
<accession>A0A816MB52</accession>
<evidence type="ECO:0000256" key="2">
    <source>
        <dbReference type="SAM" id="Phobius"/>
    </source>
</evidence>
<dbReference type="InterPro" id="IPR011083">
    <property type="entry name" value="Phage_tail_collar_dom"/>
</dbReference>
<evidence type="ECO:0000313" key="5">
    <source>
        <dbReference type="Proteomes" id="UP000663887"/>
    </source>
</evidence>
<feature type="domain" description="Phage tail collar" evidence="3">
    <location>
        <begin position="507"/>
        <end position="566"/>
    </location>
</feature>
<keyword evidence="2" id="KW-0812">Transmembrane</keyword>
<dbReference type="SUPFAM" id="SSF88874">
    <property type="entry name" value="Receptor-binding domain of short tail fibre protein gp12"/>
    <property type="match status" value="1"/>
</dbReference>
<evidence type="ECO:0000259" key="3">
    <source>
        <dbReference type="Pfam" id="PF07484"/>
    </source>
</evidence>
<name>A0A816MB52_9BILA</name>
<reference evidence="4" key="1">
    <citation type="submission" date="2021-02" db="EMBL/GenBank/DDBJ databases">
        <authorList>
            <person name="Nowell W R."/>
        </authorList>
    </citation>
    <scope>NUCLEOTIDE SEQUENCE</scope>
</reference>
<dbReference type="Pfam" id="PF07484">
    <property type="entry name" value="Collar"/>
    <property type="match status" value="1"/>
</dbReference>
<proteinExistence type="predicted"/>
<gene>
    <name evidence="4" type="ORF">XDN619_LOCUS2695</name>
</gene>
<dbReference type="Gene3D" id="3.90.1340.10">
    <property type="entry name" value="Phage tail collar domain"/>
    <property type="match status" value="1"/>
</dbReference>
<protein>
    <recommendedName>
        <fullName evidence="3">Phage tail collar domain-containing protein</fullName>
    </recommendedName>
</protein>
<keyword evidence="2" id="KW-1133">Transmembrane helix</keyword>
<feature type="region of interest" description="Disordered" evidence="1">
    <location>
        <begin position="604"/>
        <end position="627"/>
    </location>
</feature>
<evidence type="ECO:0000313" key="4">
    <source>
        <dbReference type="EMBL" id="CAF1987771.1"/>
    </source>
</evidence>
<comment type="caution">
    <text evidence="4">The sequence shown here is derived from an EMBL/GenBank/DDBJ whole genome shotgun (WGS) entry which is preliminary data.</text>
</comment>
<dbReference type="EMBL" id="CAJNRG010000247">
    <property type="protein sequence ID" value="CAF1987771.1"/>
    <property type="molecule type" value="Genomic_DNA"/>
</dbReference>
<organism evidence="4 5">
    <name type="scientific">Rotaria magnacalcarata</name>
    <dbReference type="NCBI Taxonomy" id="392030"/>
    <lineage>
        <taxon>Eukaryota</taxon>
        <taxon>Metazoa</taxon>
        <taxon>Spiralia</taxon>
        <taxon>Gnathifera</taxon>
        <taxon>Rotifera</taxon>
        <taxon>Eurotatoria</taxon>
        <taxon>Bdelloidea</taxon>
        <taxon>Philodinida</taxon>
        <taxon>Philodinidae</taxon>
        <taxon>Rotaria</taxon>
    </lineage>
</organism>
<dbReference type="Proteomes" id="UP000663887">
    <property type="component" value="Unassembled WGS sequence"/>
</dbReference>
<dbReference type="AlphaFoldDB" id="A0A816MB52"/>
<feature type="transmembrane region" description="Helical" evidence="2">
    <location>
        <begin position="28"/>
        <end position="49"/>
    </location>
</feature>